<feature type="active site" evidence="5">
    <location>
        <position position="18"/>
    </location>
</feature>
<reference evidence="9 10" key="1">
    <citation type="submission" date="2019-02" db="EMBL/GenBank/DDBJ databases">
        <title>Sequencing the genomes of 1000 actinobacteria strains.</title>
        <authorList>
            <person name="Klenk H.-P."/>
        </authorList>
    </citation>
    <scope>NUCLEOTIDE SEQUENCE [LARGE SCALE GENOMIC DNA]</scope>
    <source>
        <strain evidence="9 10">DSM 18319</strain>
    </source>
</reference>
<evidence type="ECO:0000256" key="3">
    <source>
        <dbReference type="ARBA" id="ARBA00015991"/>
    </source>
</evidence>
<comment type="similarity">
    <text evidence="1 6">Belongs to the acylphosphatase family.</text>
</comment>
<feature type="active site" evidence="5">
    <location>
        <position position="36"/>
    </location>
</feature>
<dbReference type="SUPFAM" id="SSF54975">
    <property type="entry name" value="Acylphosphatase/BLUF domain-like"/>
    <property type="match status" value="1"/>
</dbReference>
<dbReference type="PROSITE" id="PS00150">
    <property type="entry name" value="ACYLPHOSPHATASE_1"/>
    <property type="match status" value="1"/>
</dbReference>
<dbReference type="AlphaFoldDB" id="A0A4Q8APP5"/>
<dbReference type="InterPro" id="IPR017968">
    <property type="entry name" value="Acylphosphatase_CS"/>
</dbReference>
<organism evidence="9 10">
    <name type="scientific">Microterricola gilva</name>
    <dbReference type="NCBI Taxonomy" id="393267"/>
    <lineage>
        <taxon>Bacteria</taxon>
        <taxon>Bacillati</taxon>
        <taxon>Actinomycetota</taxon>
        <taxon>Actinomycetes</taxon>
        <taxon>Micrococcales</taxon>
        <taxon>Microbacteriaceae</taxon>
        <taxon>Microterricola</taxon>
    </lineage>
</organism>
<accession>A0A4Q8APP5</accession>
<evidence type="ECO:0000256" key="5">
    <source>
        <dbReference type="PROSITE-ProRule" id="PRU00520"/>
    </source>
</evidence>
<dbReference type="Pfam" id="PF00708">
    <property type="entry name" value="Acylphosphatase"/>
    <property type="match status" value="1"/>
</dbReference>
<evidence type="ECO:0000256" key="2">
    <source>
        <dbReference type="ARBA" id="ARBA00012150"/>
    </source>
</evidence>
<dbReference type="EMBL" id="SHLC01000001">
    <property type="protein sequence ID" value="RZU65995.1"/>
    <property type="molecule type" value="Genomic_DNA"/>
</dbReference>
<dbReference type="PANTHER" id="PTHR47268">
    <property type="entry name" value="ACYLPHOSPHATASE"/>
    <property type="match status" value="1"/>
</dbReference>
<name>A0A4Q8APP5_9MICO</name>
<dbReference type="Proteomes" id="UP000291483">
    <property type="component" value="Unassembled WGS sequence"/>
</dbReference>
<feature type="region of interest" description="Disordered" evidence="7">
    <location>
        <begin position="79"/>
        <end position="100"/>
    </location>
</feature>
<evidence type="ECO:0000313" key="10">
    <source>
        <dbReference type="Proteomes" id="UP000291483"/>
    </source>
</evidence>
<dbReference type="Gene3D" id="3.30.70.100">
    <property type="match status" value="1"/>
</dbReference>
<comment type="caution">
    <text evidence="9">The sequence shown here is derived from an EMBL/GenBank/DDBJ whole genome shotgun (WGS) entry which is preliminary data.</text>
</comment>
<dbReference type="PROSITE" id="PS51160">
    <property type="entry name" value="ACYLPHOSPHATASE_3"/>
    <property type="match status" value="1"/>
</dbReference>
<evidence type="ECO:0000256" key="4">
    <source>
        <dbReference type="ARBA" id="ARBA00047645"/>
    </source>
</evidence>
<dbReference type="EC" id="3.6.1.7" evidence="2 5"/>
<feature type="domain" description="Acylphosphatase-like" evidence="8">
    <location>
        <begin position="3"/>
        <end position="100"/>
    </location>
</feature>
<dbReference type="InterPro" id="IPR036046">
    <property type="entry name" value="Acylphosphatase-like_dom_sf"/>
</dbReference>
<evidence type="ECO:0000259" key="8">
    <source>
        <dbReference type="PROSITE" id="PS51160"/>
    </source>
</evidence>
<proteinExistence type="inferred from homology"/>
<keyword evidence="5" id="KW-0378">Hydrolase</keyword>
<keyword evidence="10" id="KW-1185">Reference proteome</keyword>
<evidence type="ECO:0000313" key="9">
    <source>
        <dbReference type="EMBL" id="RZU65995.1"/>
    </source>
</evidence>
<evidence type="ECO:0000256" key="7">
    <source>
        <dbReference type="SAM" id="MobiDB-lite"/>
    </source>
</evidence>
<dbReference type="InterPro" id="IPR020456">
    <property type="entry name" value="Acylphosphatase"/>
</dbReference>
<dbReference type="GO" id="GO:0003998">
    <property type="term" value="F:acylphosphatase activity"/>
    <property type="evidence" value="ECO:0007669"/>
    <property type="project" value="UniProtKB-EC"/>
</dbReference>
<gene>
    <name evidence="9" type="ORF">EV379_2340</name>
</gene>
<dbReference type="PRINTS" id="PR00112">
    <property type="entry name" value="ACYLPHPHTASE"/>
</dbReference>
<evidence type="ECO:0000256" key="6">
    <source>
        <dbReference type="RuleBase" id="RU004168"/>
    </source>
</evidence>
<dbReference type="InterPro" id="IPR001792">
    <property type="entry name" value="Acylphosphatase-like_dom"/>
</dbReference>
<dbReference type="OrthoDB" id="3182027at2"/>
<feature type="compositionally biased region" description="Gly residues" evidence="7">
    <location>
        <begin position="83"/>
        <end position="93"/>
    </location>
</feature>
<protein>
    <recommendedName>
        <fullName evidence="3 5">acylphosphatase</fullName>
        <ecNumber evidence="2 5">3.6.1.7</ecNumber>
    </recommendedName>
</protein>
<dbReference type="PANTHER" id="PTHR47268:SF4">
    <property type="entry name" value="ACYLPHOSPHATASE"/>
    <property type="match status" value="1"/>
</dbReference>
<sequence>MSSVRVVVHGIVQGVGFRYSARAEAERLGITGWIRNRSDGAVEAEIGGDAEDVQRMLDWLGRGPRGAAVASLDVSDPIELGELPGGDDAGGEGGEFRIVP</sequence>
<comment type="catalytic activity">
    <reaction evidence="4 5">
        <text>an acyl phosphate + H2O = a carboxylate + phosphate + H(+)</text>
        <dbReference type="Rhea" id="RHEA:14965"/>
        <dbReference type="ChEBI" id="CHEBI:15377"/>
        <dbReference type="ChEBI" id="CHEBI:15378"/>
        <dbReference type="ChEBI" id="CHEBI:29067"/>
        <dbReference type="ChEBI" id="CHEBI:43474"/>
        <dbReference type="ChEBI" id="CHEBI:59918"/>
        <dbReference type="EC" id="3.6.1.7"/>
    </reaction>
</comment>
<evidence type="ECO:0000256" key="1">
    <source>
        <dbReference type="ARBA" id="ARBA00005614"/>
    </source>
</evidence>
<dbReference type="RefSeq" id="WP_130506253.1">
    <property type="nucleotide sequence ID" value="NZ_SHLC01000001.1"/>
</dbReference>